<dbReference type="InterPro" id="IPR012677">
    <property type="entry name" value="Nucleotide-bd_a/b_plait_sf"/>
</dbReference>
<dbReference type="Gene3D" id="3.30.70.330">
    <property type="match status" value="1"/>
</dbReference>
<evidence type="ECO:0000313" key="3">
    <source>
        <dbReference type="EMBL" id="CAF2809987.1"/>
    </source>
</evidence>
<dbReference type="OrthoDB" id="439808at2759"/>
<evidence type="ECO:0000256" key="2">
    <source>
        <dbReference type="SAM" id="MobiDB-lite"/>
    </source>
</evidence>
<organism evidence="3 4">
    <name type="scientific">Lepeophtheirus salmonis</name>
    <name type="common">Salmon louse</name>
    <name type="synonym">Caligus salmonis</name>
    <dbReference type="NCBI Taxonomy" id="72036"/>
    <lineage>
        <taxon>Eukaryota</taxon>
        <taxon>Metazoa</taxon>
        <taxon>Ecdysozoa</taxon>
        <taxon>Arthropoda</taxon>
        <taxon>Crustacea</taxon>
        <taxon>Multicrustacea</taxon>
        <taxon>Hexanauplia</taxon>
        <taxon>Copepoda</taxon>
        <taxon>Siphonostomatoida</taxon>
        <taxon>Caligidae</taxon>
        <taxon>Lepeophtheirus</taxon>
    </lineage>
</organism>
<dbReference type="InterPro" id="IPR000504">
    <property type="entry name" value="RRM_dom"/>
</dbReference>
<feature type="region of interest" description="Disordered" evidence="2">
    <location>
        <begin position="1"/>
        <end position="22"/>
    </location>
</feature>
<evidence type="ECO:0000256" key="1">
    <source>
        <dbReference type="PROSITE-ProRule" id="PRU00176"/>
    </source>
</evidence>
<dbReference type="InterPro" id="IPR052462">
    <property type="entry name" value="SLIRP/GR-RBP-like"/>
</dbReference>
<dbReference type="AlphaFoldDB" id="A0A7R8CFV3"/>
<reference evidence="3" key="1">
    <citation type="submission" date="2021-02" db="EMBL/GenBank/DDBJ databases">
        <authorList>
            <person name="Bekaert M."/>
        </authorList>
    </citation>
    <scope>NUCLEOTIDE SEQUENCE</scope>
    <source>
        <strain evidence="3">IoA-00</strain>
    </source>
</reference>
<proteinExistence type="predicted"/>
<dbReference type="Proteomes" id="UP000675881">
    <property type="component" value="Chromosome 11"/>
</dbReference>
<dbReference type="PANTHER" id="PTHR48027">
    <property type="entry name" value="HETEROGENEOUS NUCLEAR RIBONUCLEOPROTEIN 87F-RELATED"/>
    <property type="match status" value="1"/>
</dbReference>
<dbReference type="SUPFAM" id="SSF54928">
    <property type="entry name" value="RNA-binding domain, RBD"/>
    <property type="match status" value="1"/>
</dbReference>
<name>A0A7R8CFV3_LEPSM</name>
<gene>
    <name evidence="3" type="ORF">LSAA_3028</name>
</gene>
<dbReference type="EMBL" id="HG994590">
    <property type="protein sequence ID" value="CAF2809987.1"/>
    <property type="molecule type" value="Genomic_DNA"/>
</dbReference>
<dbReference type="PROSITE" id="PS50102">
    <property type="entry name" value="RRM"/>
    <property type="match status" value="1"/>
</dbReference>
<dbReference type="InterPro" id="IPR035979">
    <property type="entry name" value="RBD_domain_sf"/>
</dbReference>
<dbReference type="Pfam" id="PF00076">
    <property type="entry name" value="RRM_1"/>
    <property type="match status" value="1"/>
</dbReference>
<feature type="region of interest" description="Disordered" evidence="2">
    <location>
        <begin position="272"/>
        <end position="294"/>
    </location>
</feature>
<keyword evidence="1" id="KW-0694">RNA-binding</keyword>
<dbReference type="GO" id="GO:0003723">
    <property type="term" value="F:RNA binding"/>
    <property type="evidence" value="ECO:0007669"/>
    <property type="project" value="UniProtKB-UniRule"/>
</dbReference>
<keyword evidence="4" id="KW-1185">Reference proteome</keyword>
<dbReference type="SMART" id="SM00360">
    <property type="entry name" value="RRM"/>
    <property type="match status" value="1"/>
</dbReference>
<evidence type="ECO:0000313" key="4">
    <source>
        <dbReference type="Proteomes" id="UP000675881"/>
    </source>
</evidence>
<protein>
    <submittedName>
        <fullName evidence="3">TRA2</fullName>
    </submittedName>
</protein>
<feature type="compositionally biased region" description="Basic residues" evidence="2">
    <location>
        <begin position="281"/>
        <end position="294"/>
    </location>
</feature>
<accession>A0A7R8CFV3</accession>
<sequence>MDSVNHCSWKREKRGENRRHRRHHSVLLLVSFKSPRHVLEKPIFGPPDHRMGSRSPMMRKDDDRGRSRSRSRKSRSPNGRESRSPRKANLLEGIVDHHDETVVHLEGVGLLERITDPQEGRADPPGKEVPLPREADLKDVADRLGEVDLLVAEEGGDPLQPEGDGVIHLLLRLTEGEEVLLEEGILGLLEEEEEEEVEASNVLGVFGLSYSTDEHDLNREFSRFGALESIRIVRDPERRSRGFGFIDFKYVEDAKQARRALCDTNHMEETPGRYLGGGTWRSRRRSRSFSPRRY</sequence>
<feature type="region of interest" description="Disordered" evidence="2">
    <location>
        <begin position="39"/>
        <end position="88"/>
    </location>
</feature>